<evidence type="ECO:0000313" key="8">
    <source>
        <dbReference type="EMBL" id="MBU5671293.1"/>
    </source>
</evidence>
<dbReference type="Pfam" id="PF00005">
    <property type="entry name" value="ABC_tran"/>
    <property type="match status" value="1"/>
</dbReference>
<proteinExistence type="predicted"/>
<evidence type="ECO:0000256" key="2">
    <source>
        <dbReference type="ARBA" id="ARBA00022692"/>
    </source>
</evidence>
<dbReference type="PROSITE" id="PS50929">
    <property type="entry name" value="ABC_TM1F"/>
    <property type="match status" value="1"/>
</dbReference>
<keyword evidence="4 5" id="KW-0472">Membrane</keyword>
<dbReference type="EMBL" id="JAHLQJ010000004">
    <property type="protein sequence ID" value="MBU5671293.1"/>
    <property type="molecule type" value="Genomic_DNA"/>
</dbReference>
<keyword evidence="8" id="KW-0547">Nucleotide-binding</keyword>
<comment type="caution">
    <text evidence="8">The sequence shown here is derived from an EMBL/GenBank/DDBJ whole genome shotgun (WGS) entry which is preliminary data.</text>
</comment>
<dbReference type="RefSeq" id="WP_216477700.1">
    <property type="nucleotide sequence ID" value="NZ_JAHLQJ010000004.1"/>
</dbReference>
<evidence type="ECO:0000256" key="3">
    <source>
        <dbReference type="ARBA" id="ARBA00022989"/>
    </source>
</evidence>
<dbReference type="PANTHER" id="PTHR43394">
    <property type="entry name" value="ATP-DEPENDENT PERMEASE MDL1, MITOCHONDRIAL"/>
    <property type="match status" value="1"/>
</dbReference>
<evidence type="ECO:0000259" key="6">
    <source>
        <dbReference type="PROSITE" id="PS50893"/>
    </source>
</evidence>
<dbReference type="GO" id="GO:0005524">
    <property type="term" value="F:ATP binding"/>
    <property type="evidence" value="ECO:0007669"/>
    <property type="project" value="UniProtKB-KW"/>
</dbReference>
<dbReference type="CDD" id="cd07346">
    <property type="entry name" value="ABC_6TM_exporters"/>
    <property type="match status" value="1"/>
</dbReference>
<accession>A0ABS6FPA3</accession>
<feature type="domain" description="ABC transporter" evidence="6">
    <location>
        <begin position="336"/>
        <end position="580"/>
    </location>
</feature>
<dbReference type="InterPro" id="IPR011527">
    <property type="entry name" value="ABC1_TM_dom"/>
</dbReference>
<sequence>MREKNWLGIVLSFTAGSRRQLSVSVLCAVLSVACGLVPYAGVYHMIVLFFGTNELEQGIWFWTFVCLAGYAAKLAFHAVSTTMAHQLAYNILERMRLRIADKWMSAPLGTVLNQSVGKLKSVIIDRVETIELPLAHLIPEGISNLLLPIGVFVYLLVIDWRMALASLITVPIAAVAYAVMMRAFNRQYADYMESGNRVNGVIVEYIEGIEVIKAFNQSAASYEKYEKAVESFKDYTLSWFRSTWKLMNFGGAVLPSTLLGTMPVGMLLYLNGSLSPAELTMCLILSLGIVAPLTSFTVFVNDAKTIEYAVKDAYGFLHLKSLDDAVERVSLPSYDIELDRVSFSYDADQNGEENSGTCHEALRDFSLKLKEGSFTALVGPSGSGKSTVARLIARFWDVGAGEIRVGGINIKQLPLSQLAEHVSFVTQDNFLFHCSLMENIRLGNPHAADEEVIAAAKAACCDGFIGKLEHGYDTSAGEAGGKLSGGEKQRIAIARAILKDAPVVILDEATAFTDPENEDKLQRSIAALTRGKTLLVIAHRLSTVKHADRIVVMEKGRIAESGTHDELLASSGLYRKMWEAHIGAKHWAANHEMEVGMDHA</sequence>
<keyword evidence="9" id="KW-1185">Reference proteome</keyword>
<evidence type="ECO:0000313" key="9">
    <source>
        <dbReference type="Proteomes" id="UP000743001"/>
    </source>
</evidence>
<comment type="subcellular location">
    <subcellularLocation>
        <location evidence="1">Membrane</location>
        <topology evidence="1">Multi-pass membrane protein</topology>
    </subcellularLocation>
</comment>
<dbReference type="PROSITE" id="PS51257">
    <property type="entry name" value="PROKAR_LIPOPROTEIN"/>
    <property type="match status" value="1"/>
</dbReference>
<evidence type="ECO:0000256" key="1">
    <source>
        <dbReference type="ARBA" id="ARBA00004141"/>
    </source>
</evidence>
<organism evidence="8 9">
    <name type="scientific">Paenibacillus brevis</name>
    <dbReference type="NCBI Taxonomy" id="2841508"/>
    <lineage>
        <taxon>Bacteria</taxon>
        <taxon>Bacillati</taxon>
        <taxon>Bacillota</taxon>
        <taxon>Bacilli</taxon>
        <taxon>Bacillales</taxon>
        <taxon>Paenibacillaceae</taxon>
        <taxon>Paenibacillus</taxon>
    </lineage>
</organism>
<feature type="transmembrane region" description="Helical" evidence="5">
    <location>
        <begin position="249"/>
        <end position="270"/>
    </location>
</feature>
<feature type="transmembrane region" description="Helical" evidence="5">
    <location>
        <begin position="282"/>
        <end position="300"/>
    </location>
</feature>
<feature type="transmembrane region" description="Helical" evidence="5">
    <location>
        <begin position="137"/>
        <end position="157"/>
    </location>
</feature>
<dbReference type="InterPro" id="IPR017871">
    <property type="entry name" value="ABC_transporter-like_CS"/>
</dbReference>
<feature type="transmembrane region" description="Helical" evidence="5">
    <location>
        <begin position="21"/>
        <end position="47"/>
    </location>
</feature>
<feature type="transmembrane region" description="Helical" evidence="5">
    <location>
        <begin position="59"/>
        <end position="79"/>
    </location>
</feature>
<keyword evidence="2 5" id="KW-0812">Transmembrane</keyword>
<reference evidence="8 9" key="1">
    <citation type="submission" date="2021-06" db="EMBL/GenBank/DDBJ databases">
        <authorList>
            <person name="Sun Q."/>
            <person name="Li D."/>
        </authorList>
    </citation>
    <scope>NUCLEOTIDE SEQUENCE [LARGE SCALE GENOMIC DNA]</scope>
    <source>
        <strain evidence="8 9">MSJ-6</strain>
    </source>
</reference>
<dbReference type="PANTHER" id="PTHR43394:SF1">
    <property type="entry name" value="ATP-BINDING CASSETTE SUB-FAMILY B MEMBER 10, MITOCHONDRIAL"/>
    <property type="match status" value="1"/>
</dbReference>
<dbReference type="InterPro" id="IPR003439">
    <property type="entry name" value="ABC_transporter-like_ATP-bd"/>
</dbReference>
<evidence type="ECO:0000256" key="4">
    <source>
        <dbReference type="ARBA" id="ARBA00023136"/>
    </source>
</evidence>
<dbReference type="PROSITE" id="PS50893">
    <property type="entry name" value="ABC_TRANSPORTER_2"/>
    <property type="match status" value="1"/>
</dbReference>
<dbReference type="SMART" id="SM00382">
    <property type="entry name" value="AAA"/>
    <property type="match status" value="1"/>
</dbReference>
<evidence type="ECO:0000259" key="7">
    <source>
        <dbReference type="PROSITE" id="PS50929"/>
    </source>
</evidence>
<evidence type="ECO:0000256" key="5">
    <source>
        <dbReference type="SAM" id="Phobius"/>
    </source>
</evidence>
<protein>
    <submittedName>
        <fullName evidence="8">ABC transporter ATP-binding protein/permease</fullName>
    </submittedName>
</protein>
<keyword evidence="3 5" id="KW-1133">Transmembrane helix</keyword>
<dbReference type="Proteomes" id="UP000743001">
    <property type="component" value="Unassembled WGS sequence"/>
</dbReference>
<name>A0ABS6FPA3_9BACL</name>
<dbReference type="PROSITE" id="PS00211">
    <property type="entry name" value="ABC_TRANSPORTER_1"/>
    <property type="match status" value="1"/>
</dbReference>
<dbReference type="InterPro" id="IPR039421">
    <property type="entry name" value="Type_1_exporter"/>
</dbReference>
<dbReference type="Pfam" id="PF00664">
    <property type="entry name" value="ABC_membrane"/>
    <property type="match status" value="1"/>
</dbReference>
<dbReference type="InterPro" id="IPR003593">
    <property type="entry name" value="AAA+_ATPase"/>
</dbReference>
<gene>
    <name evidence="8" type="ORF">KQJ23_05530</name>
</gene>
<feature type="domain" description="ABC transmembrane type-1" evidence="7">
    <location>
        <begin position="23"/>
        <end position="305"/>
    </location>
</feature>
<feature type="transmembrane region" description="Helical" evidence="5">
    <location>
        <begin position="164"/>
        <end position="184"/>
    </location>
</feature>
<keyword evidence="8" id="KW-0067">ATP-binding</keyword>